<keyword evidence="2" id="KW-0472">Membrane</keyword>
<keyword evidence="2" id="KW-1133">Transmembrane helix</keyword>
<dbReference type="EMBL" id="JAMZDX010000003">
    <property type="protein sequence ID" value="MCP2310689.1"/>
    <property type="molecule type" value="Genomic_DNA"/>
</dbReference>
<evidence type="ECO:0000256" key="1">
    <source>
        <dbReference type="SAM" id="MobiDB-lite"/>
    </source>
</evidence>
<evidence type="ECO:0000256" key="2">
    <source>
        <dbReference type="SAM" id="Phobius"/>
    </source>
</evidence>
<feature type="region of interest" description="Disordered" evidence="1">
    <location>
        <begin position="70"/>
        <end position="104"/>
    </location>
</feature>
<keyword evidence="2" id="KW-0812">Transmembrane</keyword>
<gene>
    <name evidence="3" type="ORF">FHR36_003822</name>
</gene>
<sequence>MTHEPTARTGPEHRLAQLLGESVEHLPVPVRTMVAAAGVRGRRLRRERRLRTAGLLLTVLALASGAAIADRQGPPRTATPAVASPAGPTGPVGPAARLRGVPPP</sequence>
<dbReference type="Proteomes" id="UP001206483">
    <property type="component" value="Unassembled WGS sequence"/>
</dbReference>
<proteinExistence type="predicted"/>
<evidence type="ECO:0000313" key="3">
    <source>
        <dbReference type="EMBL" id="MCP2310689.1"/>
    </source>
</evidence>
<protein>
    <submittedName>
        <fullName evidence="3">Uncharacterized protein</fullName>
    </submittedName>
</protein>
<organism evidence="3 4">
    <name type="scientific">Kitasatospora paracochleata</name>
    <dbReference type="NCBI Taxonomy" id="58354"/>
    <lineage>
        <taxon>Bacteria</taxon>
        <taxon>Bacillati</taxon>
        <taxon>Actinomycetota</taxon>
        <taxon>Actinomycetes</taxon>
        <taxon>Kitasatosporales</taxon>
        <taxon>Streptomycetaceae</taxon>
        <taxon>Kitasatospora</taxon>
    </lineage>
</organism>
<name>A0ABT1IZW5_9ACTN</name>
<keyword evidence="4" id="KW-1185">Reference proteome</keyword>
<evidence type="ECO:0000313" key="4">
    <source>
        <dbReference type="Proteomes" id="UP001206483"/>
    </source>
</evidence>
<dbReference type="RefSeq" id="WP_253798888.1">
    <property type="nucleotide sequence ID" value="NZ_BAAAUB010000082.1"/>
</dbReference>
<feature type="transmembrane region" description="Helical" evidence="2">
    <location>
        <begin position="50"/>
        <end position="69"/>
    </location>
</feature>
<feature type="compositionally biased region" description="Low complexity" evidence="1">
    <location>
        <begin position="78"/>
        <end position="96"/>
    </location>
</feature>
<accession>A0ABT1IZW5</accession>
<comment type="caution">
    <text evidence="3">The sequence shown here is derived from an EMBL/GenBank/DDBJ whole genome shotgun (WGS) entry which is preliminary data.</text>
</comment>
<reference evidence="3 4" key="1">
    <citation type="submission" date="2022-06" db="EMBL/GenBank/DDBJ databases">
        <title>Sequencing the genomes of 1000 actinobacteria strains.</title>
        <authorList>
            <person name="Klenk H.-P."/>
        </authorList>
    </citation>
    <scope>NUCLEOTIDE SEQUENCE [LARGE SCALE GENOMIC DNA]</scope>
    <source>
        <strain evidence="3 4">DSM 41656</strain>
    </source>
</reference>